<name>A0A8H7ZDP5_9ASCO</name>
<feature type="region of interest" description="Disordered" evidence="2">
    <location>
        <begin position="202"/>
        <end position="229"/>
    </location>
</feature>
<protein>
    <recommendedName>
        <fullName evidence="3">HTH CENPB-type domain-containing protein</fullName>
    </recommendedName>
</protein>
<dbReference type="RefSeq" id="XP_067547760.1">
    <property type="nucleotide sequence ID" value="XM_067693217.1"/>
</dbReference>
<evidence type="ECO:0000259" key="3">
    <source>
        <dbReference type="PROSITE" id="PS51253"/>
    </source>
</evidence>
<proteinExistence type="predicted"/>
<dbReference type="Pfam" id="PF03221">
    <property type="entry name" value="HTH_Tnp_Tc5"/>
    <property type="match status" value="1"/>
</dbReference>
<feature type="compositionally biased region" description="Basic and acidic residues" evidence="2">
    <location>
        <begin position="208"/>
        <end position="225"/>
    </location>
</feature>
<dbReference type="OrthoDB" id="2507562at2759"/>
<evidence type="ECO:0000256" key="2">
    <source>
        <dbReference type="SAM" id="MobiDB-lite"/>
    </source>
</evidence>
<feature type="region of interest" description="Disordered" evidence="2">
    <location>
        <begin position="147"/>
        <end position="190"/>
    </location>
</feature>
<feature type="domain" description="HTH CENPB-type" evidence="3">
    <location>
        <begin position="70"/>
        <end position="145"/>
    </location>
</feature>
<evidence type="ECO:0000313" key="4">
    <source>
        <dbReference type="EMBL" id="KAG5418644.1"/>
    </source>
</evidence>
<dbReference type="GO" id="GO:0003677">
    <property type="term" value="F:DNA binding"/>
    <property type="evidence" value="ECO:0007669"/>
    <property type="project" value="UniProtKB-KW"/>
</dbReference>
<dbReference type="Proteomes" id="UP000669133">
    <property type="component" value="Unassembled WGS sequence"/>
</dbReference>
<sequence>MMTSKQERATLAQKIQVLDYFHSSGSSQLTTVNKFKTEISISKSSLSDWLKREDNLRHSFARQEYKLSKNSRRTVKFKYEKINRAMDALVLKRLEKSEPISEPILREHWAVYAHQYGVDDPKRLVSFSHGWLNQFKKRHGLRRAPMSHRGSLIQRPPESVSESEGVDVGSVSDNSDNGDETIELGESAIGQPVRDKVAPLQVSNLPPIREKPVTLENERSDKDKLNGSIPQTLQDDVQLRRSLLAGGVKSTSIPHLFDLPVHNDIRRLFLKRPSDIEPLKMLNNVQDSDSEAIQCLNKRIDDTGALSAEAADSTGQSSTIDAEEPEEITQRKGFIETIDNGTAENQEDIENFVFSTATNFFQTNAPKYPSASNLFQKFKDAFLEELRSTKEAQNKRN</sequence>
<dbReference type="EMBL" id="JAEOAQ010000005">
    <property type="protein sequence ID" value="KAG5418644.1"/>
    <property type="molecule type" value="Genomic_DNA"/>
</dbReference>
<feature type="compositionally biased region" description="Low complexity" evidence="2">
    <location>
        <begin position="158"/>
        <end position="175"/>
    </location>
</feature>
<gene>
    <name evidence="4" type="ORF">I9W82_004172</name>
</gene>
<keyword evidence="1" id="KW-0238">DNA-binding</keyword>
<evidence type="ECO:0000313" key="5">
    <source>
        <dbReference type="Proteomes" id="UP000669133"/>
    </source>
</evidence>
<accession>A0A8H7ZDP5</accession>
<organism evidence="4 5">
    <name type="scientific">Candida metapsilosis</name>
    <dbReference type="NCBI Taxonomy" id="273372"/>
    <lineage>
        <taxon>Eukaryota</taxon>
        <taxon>Fungi</taxon>
        <taxon>Dikarya</taxon>
        <taxon>Ascomycota</taxon>
        <taxon>Saccharomycotina</taxon>
        <taxon>Pichiomycetes</taxon>
        <taxon>Debaryomycetaceae</taxon>
        <taxon>Candida/Lodderomyces clade</taxon>
        <taxon>Candida</taxon>
    </lineage>
</organism>
<keyword evidence="5" id="KW-1185">Reference proteome</keyword>
<dbReference type="SUPFAM" id="SSF46689">
    <property type="entry name" value="Homeodomain-like"/>
    <property type="match status" value="1"/>
</dbReference>
<dbReference type="GeneID" id="93652801"/>
<comment type="caution">
    <text evidence="4">The sequence shown here is derived from an EMBL/GenBank/DDBJ whole genome shotgun (WGS) entry which is preliminary data.</text>
</comment>
<dbReference type="InterPro" id="IPR009057">
    <property type="entry name" value="Homeodomain-like_sf"/>
</dbReference>
<evidence type="ECO:0000256" key="1">
    <source>
        <dbReference type="ARBA" id="ARBA00023125"/>
    </source>
</evidence>
<dbReference type="Gene3D" id="1.10.10.60">
    <property type="entry name" value="Homeodomain-like"/>
    <property type="match status" value="1"/>
</dbReference>
<reference evidence="4 5" key="1">
    <citation type="submission" date="2020-12" db="EMBL/GenBank/DDBJ databases">
        <title>Effect of drift, selection, and recombination on the evolution of hybrid genomes in Candida yeast pathogens.</title>
        <authorList>
            <person name="Mixao V."/>
            <person name="Ksiezopolska E."/>
            <person name="Saus E."/>
            <person name="Boekhout T."/>
            <person name="Gacser A."/>
            <person name="Gabaldon T."/>
        </authorList>
    </citation>
    <scope>NUCLEOTIDE SEQUENCE [LARGE SCALE GENOMIC DNA]</scope>
    <source>
        <strain evidence="4 5">BP57</strain>
    </source>
</reference>
<dbReference type="AlphaFoldDB" id="A0A8H7ZDP5"/>
<dbReference type="PROSITE" id="PS51253">
    <property type="entry name" value="HTH_CENPB"/>
    <property type="match status" value="1"/>
</dbReference>
<dbReference type="InterPro" id="IPR006600">
    <property type="entry name" value="HTH_CenpB_DNA-bd_dom"/>
</dbReference>